<sequence>MSDGVEVNFNSNEGWSRLPGKTGCVLLTFDDGPGRQTADIVSILNHYDVKGLFFWQGHLLHHKRPFQNLLQSGHEIGTHAHQHVDLTRLKPEHVRYQLFTGKRELERLTGQKISYFRPPYGKINTTVRTVASELELTTVLWNISSYDWDPHMTAETIVERAANAGTNSIVLLHERKVTVQALPRLIESLRANGRHLLSRSDRLPFS</sequence>
<evidence type="ECO:0000256" key="1">
    <source>
        <dbReference type="ARBA" id="ARBA00022723"/>
    </source>
</evidence>
<dbReference type="GO" id="GO:0005975">
    <property type="term" value="P:carbohydrate metabolic process"/>
    <property type="evidence" value="ECO:0007669"/>
    <property type="project" value="InterPro"/>
</dbReference>
<keyword evidence="1" id="KW-0479">Metal-binding</keyword>
<gene>
    <name evidence="4" type="ORF">HCN83_06520</name>
</gene>
<dbReference type="PANTHER" id="PTHR10587">
    <property type="entry name" value="GLYCOSYL TRANSFERASE-RELATED"/>
    <property type="match status" value="1"/>
</dbReference>
<dbReference type="Pfam" id="PF01522">
    <property type="entry name" value="Polysacc_deac_1"/>
    <property type="match status" value="1"/>
</dbReference>
<organism evidence="4 5">
    <name type="scientific">Alkalicoccus luteus</name>
    <dbReference type="NCBI Taxonomy" id="1237094"/>
    <lineage>
        <taxon>Bacteria</taxon>
        <taxon>Bacillati</taxon>
        <taxon>Bacillota</taxon>
        <taxon>Bacilli</taxon>
        <taxon>Bacillales</taxon>
        <taxon>Bacillaceae</taxon>
        <taxon>Alkalicoccus</taxon>
    </lineage>
</organism>
<evidence type="ECO:0000259" key="3">
    <source>
        <dbReference type="PROSITE" id="PS51677"/>
    </source>
</evidence>
<protein>
    <submittedName>
        <fullName evidence="4">Polysaccharide deacetylase family protein</fullName>
    </submittedName>
</protein>
<reference evidence="4 5" key="1">
    <citation type="submission" date="2020-03" db="EMBL/GenBank/DDBJ databases">
        <title>Assessment of the enzymatic potential of alkaline-tolerant lipase obtained from Bacillus luteus H11 (technogenic soil) for the bioremediation of saline soils contaminated with petroleum substances.</title>
        <authorList>
            <person name="Kalwasinska A."/>
        </authorList>
    </citation>
    <scope>NUCLEOTIDE SEQUENCE [LARGE SCALE GENOMIC DNA]</scope>
    <source>
        <strain evidence="4 5">H11</strain>
    </source>
</reference>
<dbReference type="AlphaFoldDB" id="A0A969TUD8"/>
<dbReference type="GO" id="GO:0046872">
    <property type="term" value="F:metal ion binding"/>
    <property type="evidence" value="ECO:0007669"/>
    <property type="project" value="UniProtKB-KW"/>
</dbReference>
<name>A0A969TUD8_9BACI</name>
<evidence type="ECO:0000256" key="2">
    <source>
        <dbReference type="ARBA" id="ARBA00022801"/>
    </source>
</evidence>
<dbReference type="InterPro" id="IPR002509">
    <property type="entry name" value="NODB_dom"/>
</dbReference>
<dbReference type="Gene3D" id="3.20.20.370">
    <property type="entry name" value="Glycoside hydrolase/deacetylase"/>
    <property type="match status" value="1"/>
</dbReference>
<keyword evidence="5" id="KW-1185">Reference proteome</keyword>
<dbReference type="Proteomes" id="UP000752012">
    <property type="component" value="Unassembled WGS sequence"/>
</dbReference>
<accession>A0A969TUD8</accession>
<dbReference type="SUPFAM" id="SSF88713">
    <property type="entry name" value="Glycoside hydrolase/deacetylase"/>
    <property type="match status" value="1"/>
</dbReference>
<evidence type="ECO:0000313" key="4">
    <source>
        <dbReference type="EMBL" id="NJP37240.1"/>
    </source>
</evidence>
<feature type="domain" description="NodB homology" evidence="3">
    <location>
        <begin position="23"/>
        <end position="197"/>
    </location>
</feature>
<dbReference type="PANTHER" id="PTHR10587:SF133">
    <property type="entry name" value="CHITIN DEACETYLASE 1-RELATED"/>
    <property type="match status" value="1"/>
</dbReference>
<dbReference type="InterPro" id="IPR050248">
    <property type="entry name" value="Polysacc_deacetylase_ArnD"/>
</dbReference>
<dbReference type="EMBL" id="JAATHJ010000007">
    <property type="protein sequence ID" value="NJP37240.1"/>
    <property type="molecule type" value="Genomic_DNA"/>
</dbReference>
<dbReference type="CDD" id="cd10917">
    <property type="entry name" value="CE4_NodB_like_6s_7s"/>
    <property type="match status" value="1"/>
</dbReference>
<dbReference type="RefSeq" id="WP_168005646.1">
    <property type="nucleotide sequence ID" value="NZ_JAATHJ010000007.1"/>
</dbReference>
<keyword evidence="2" id="KW-0378">Hydrolase</keyword>
<proteinExistence type="predicted"/>
<comment type="caution">
    <text evidence="4">The sequence shown here is derived from an EMBL/GenBank/DDBJ whole genome shotgun (WGS) entry which is preliminary data.</text>
</comment>
<dbReference type="InterPro" id="IPR011330">
    <property type="entry name" value="Glyco_hydro/deAcase_b/a-brl"/>
</dbReference>
<evidence type="ECO:0000313" key="5">
    <source>
        <dbReference type="Proteomes" id="UP000752012"/>
    </source>
</evidence>
<dbReference type="PROSITE" id="PS51677">
    <property type="entry name" value="NODB"/>
    <property type="match status" value="1"/>
</dbReference>
<dbReference type="GO" id="GO:0016020">
    <property type="term" value="C:membrane"/>
    <property type="evidence" value="ECO:0007669"/>
    <property type="project" value="TreeGrafter"/>
</dbReference>
<dbReference type="GO" id="GO:0016810">
    <property type="term" value="F:hydrolase activity, acting on carbon-nitrogen (but not peptide) bonds"/>
    <property type="evidence" value="ECO:0007669"/>
    <property type="project" value="InterPro"/>
</dbReference>